<organism evidence="1 2">
    <name type="scientific">Stephania cephalantha</name>
    <dbReference type="NCBI Taxonomy" id="152367"/>
    <lineage>
        <taxon>Eukaryota</taxon>
        <taxon>Viridiplantae</taxon>
        <taxon>Streptophyta</taxon>
        <taxon>Embryophyta</taxon>
        <taxon>Tracheophyta</taxon>
        <taxon>Spermatophyta</taxon>
        <taxon>Magnoliopsida</taxon>
        <taxon>Ranunculales</taxon>
        <taxon>Menispermaceae</taxon>
        <taxon>Menispermoideae</taxon>
        <taxon>Cissampelideae</taxon>
        <taxon>Stephania</taxon>
    </lineage>
</organism>
<accession>A0AAP0JI24</accession>
<proteinExistence type="predicted"/>
<protein>
    <submittedName>
        <fullName evidence="1">Uncharacterized protein</fullName>
    </submittedName>
</protein>
<dbReference type="Proteomes" id="UP001419268">
    <property type="component" value="Unassembled WGS sequence"/>
</dbReference>
<reference evidence="1 2" key="1">
    <citation type="submission" date="2024-01" db="EMBL/GenBank/DDBJ databases">
        <title>Genome assemblies of Stephania.</title>
        <authorList>
            <person name="Yang L."/>
        </authorList>
    </citation>
    <scope>NUCLEOTIDE SEQUENCE [LARGE SCALE GENOMIC DNA]</scope>
    <source>
        <strain evidence="1">JXDWG</strain>
        <tissue evidence="1">Leaf</tissue>
    </source>
</reference>
<sequence>MNTKVGRTNNNLDFSNKPRKLLNIFLPPAEQQAHSFSLNTLQVNESTHENKKFN</sequence>
<name>A0AAP0JI24_9MAGN</name>
<gene>
    <name evidence="1" type="ORF">Scep_012805</name>
</gene>
<evidence type="ECO:0000313" key="2">
    <source>
        <dbReference type="Proteomes" id="UP001419268"/>
    </source>
</evidence>
<dbReference type="AlphaFoldDB" id="A0AAP0JI24"/>
<evidence type="ECO:0000313" key="1">
    <source>
        <dbReference type="EMBL" id="KAK9133277.1"/>
    </source>
</evidence>
<comment type="caution">
    <text evidence="1">The sequence shown here is derived from an EMBL/GenBank/DDBJ whole genome shotgun (WGS) entry which is preliminary data.</text>
</comment>
<keyword evidence="2" id="KW-1185">Reference proteome</keyword>
<dbReference type="EMBL" id="JBBNAG010000005">
    <property type="protein sequence ID" value="KAK9133277.1"/>
    <property type="molecule type" value="Genomic_DNA"/>
</dbReference>